<evidence type="ECO:0000256" key="1">
    <source>
        <dbReference type="SAM" id="MobiDB-lite"/>
    </source>
</evidence>
<name>A0A7Y5AMZ3_9GAMM</name>
<accession>A0A7Y5AMZ3</accession>
<protein>
    <submittedName>
        <fullName evidence="2">Class I SAM-dependent methyltransferase</fullName>
    </submittedName>
</protein>
<dbReference type="AlphaFoldDB" id="A0A7Y5AMZ3"/>
<evidence type="ECO:0000313" key="3">
    <source>
        <dbReference type="Proteomes" id="UP000523161"/>
    </source>
</evidence>
<dbReference type="InterPro" id="IPR029063">
    <property type="entry name" value="SAM-dependent_MTases_sf"/>
</dbReference>
<proteinExistence type="predicted"/>
<gene>
    <name evidence="2" type="ORF">HRH59_01825</name>
</gene>
<dbReference type="PIRSF" id="PIRSF031679">
    <property type="entry name" value="Mtase_Alr7345_prd"/>
    <property type="match status" value="1"/>
</dbReference>
<keyword evidence="2" id="KW-0808">Transferase</keyword>
<dbReference type="Proteomes" id="UP000523161">
    <property type="component" value="Unassembled WGS sequence"/>
</dbReference>
<keyword evidence="3" id="KW-1185">Reference proteome</keyword>
<evidence type="ECO:0000313" key="2">
    <source>
        <dbReference type="EMBL" id="NRQ41318.1"/>
    </source>
</evidence>
<dbReference type="SUPFAM" id="SSF53335">
    <property type="entry name" value="S-adenosyl-L-methionine-dependent methyltransferases"/>
    <property type="match status" value="1"/>
</dbReference>
<feature type="region of interest" description="Disordered" evidence="1">
    <location>
        <begin position="1"/>
        <end position="20"/>
    </location>
</feature>
<dbReference type="EMBL" id="JABSOD010000002">
    <property type="protein sequence ID" value="NRQ41318.1"/>
    <property type="molecule type" value="Genomic_DNA"/>
</dbReference>
<sequence>MTKLADAAQRSQGHKQRNQYRNPAETLQFFGLTPNMSVLEIWPGHGWYTEILAPFVKDQGKLTLAQFRHNDGSLKDDRSIFWARVSQKLAERIAEQADYFGDVAMIELDPPLLLPLQDEQFDMVLTFRNSHIWNEDGNLFGTLQSIFQALKPGGTLGMVEHRAARLSDISSSAVDGYLDESYIIQAAQMAGFELVASSEINANSADMKNYPKGVYALPPTLAMGQYNKAEYVAIGESDRMTLKFVKPKE</sequence>
<dbReference type="GO" id="GO:0008168">
    <property type="term" value="F:methyltransferase activity"/>
    <property type="evidence" value="ECO:0007669"/>
    <property type="project" value="UniProtKB-KW"/>
</dbReference>
<dbReference type="GO" id="GO:0032259">
    <property type="term" value="P:methylation"/>
    <property type="evidence" value="ECO:0007669"/>
    <property type="project" value="UniProtKB-KW"/>
</dbReference>
<keyword evidence="2" id="KW-0489">Methyltransferase</keyword>
<dbReference type="InterPro" id="IPR016980">
    <property type="entry name" value="S-AdoMet-dep_MeTrfase_Alr7345"/>
</dbReference>
<comment type="caution">
    <text evidence="2">The sequence shown here is derived from an EMBL/GenBank/DDBJ whole genome shotgun (WGS) entry which is preliminary data.</text>
</comment>
<dbReference type="Gene3D" id="3.40.50.150">
    <property type="entry name" value="Vaccinia Virus protein VP39"/>
    <property type="match status" value="1"/>
</dbReference>
<reference evidence="2 3" key="1">
    <citation type="submission" date="2020-06" db="EMBL/GenBank/DDBJ databases">
        <title>Rheinheimera sp. nov., a marine bacterium isolated from coastal.</title>
        <authorList>
            <person name="Yu Q."/>
            <person name="Qi Y."/>
            <person name="Pu J."/>
        </authorList>
    </citation>
    <scope>NUCLEOTIDE SEQUENCE [LARGE SCALE GENOMIC DNA]</scope>
    <source>
        <strain evidence="2 3">YQF-2</strain>
    </source>
</reference>
<organism evidence="2 3">
    <name type="scientific">Rheinheimera lutimaris</name>
    <dbReference type="NCBI Taxonomy" id="2740584"/>
    <lineage>
        <taxon>Bacteria</taxon>
        <taxon>Pseudomonadati</taxon>
        <taxon>Pseudomonadota</taxon>
        <taxon>Gammaproteobacteria</taxon>
        <taxon>Chromatiales</taxon>
        <taxon>Chromatiaceae</taxon>
        <taxon>Rheinheimera</taxon>
    </lineage>
</organism>